<dbReference type="CDD" id="cd23763">
    <property type="entry name" value="ASKHA_ATPase_ROK"/>
    <property type="match status" value="1"/>
</dbReference>
<dbReference type="PANTHER" id="PTHR18964:SF149">
    <property type="entry name" value="BIFUNCTIONAL UDP-N-ACETYLGLUCOSAMINE 2-EPIMERASE_N-ACETYLMANNOSAMINE KINASE"/>
    <property type="match status" value="1"/>
</dbReference>
<dbReference type="InterPro" id="IPR000600">
    <property type="entry name" value="ROK"/>
</dbReference>
<dbReference type="Gene3D" id="1.10.10.10">
    <property type="entry name" value="Winged helix-like DNA-binding domain superfamily/Winged helix DNA-binding domain"/>
    <property type="match status" value="1"/>
</dbReference>
<dbReference type="Gene3D" id="3.30.420.40">
    <property type="match status" value="1"/>
</dbReference>
<dbReference type="InterPro" id="IPR036390">
    <property type="entry name" value="WH_DNA-bd_sf"/>
</dbReference>
<dbReference type="AlphaFoldDB" id="A0A7X5UM96"/>
<dbReference type="InterPro" id="IPR036388">
    <property type="entry name" value="WH-like_DNA-bd_sf"/>
</dbReference>
<dbReference type="EMBL" id="JAAOYM010000001">
    <property type="protein sequence ID" value="NIJ10228.1"/>
    <property type="molecule type" value="Genomic_DNA"/>
</dbReference>
<dbReference type="PANTHER" id="PTHR18964">
    <property type="entry name" value="ROK (REPRESSOR, ORF, KINASE) FAMILY"/>
    <property type="match status" value="1"/>
</dbReference>
<evidence type="ECO:0000313" key="2">
    <source>
        <dbReference type="EMBL" id="NIJ10228.1"/>
    </source>
</evidence>
<dbReference type="SUPFAM" id="SSF46785">
    <property type="entry name" value="Winged helix' DNA-binding domain"/>
    <property type="match status" value="1"/>
</dbReference>
<comment type="similarity">
    <text evidence="1">Belongs to the ROK (NagC/XylR) family.</text>
</comment>
<sequence>MVETAATSPGQVLAVLRAEGPLTREQLRERVGLSRVTMVERIDALRRLGLLRQVGHRQSSGGRRAELLAVNDTGRTALVADLGQGHATLAVVDLRGTVFAREDRRLRAGHEPGKVIPMLLEASRRLLHEARRADTLCAVALAVPGRIDYERGRAVTPPTMPGWSEAPLRDRFADEFGVRYCWRTTPTRPRSATTTRWAVRTRRWSGSRWAPGSARAW</sequence>
<gene>
    <name evidence="2" type="ORF">FHU38_000572</name>
</gene>
<evidence type="ECO:0000313" key="3">
    <source>
        <dbReference type="Proteomes" id="UP000545493"/>
    </source>
</evidence>
<comment type="caution">
    <text evidence="2">The sequence shown here is derived from an EMBL/GenBank/DDBJ whole genome shotgun (WGS) entry which is preliminary data.</text>
</comment>
<reference evidence="2 3" key="1">
    <citation type="submission" date="2020-03" db="EMBL/GenBank/DDBJ databases">
        <title>Sequencing the genomes of 1000 actinobacteria strains.</title>
        <authorList>
            <person name="Klenk H.-P."/>
        </authorList>
    </citation>
    <scope>NUCLEOTIDE SEQUENCE [LARGE SCALE GENOMIC DNA]</scope>
    <source>
        <strain evidence="2 3">DSM 45685</strain>
    </source>
</reference>
<keyword evidence="3" id="KW-1185">Reference proteome</keyword>
<proteinExistence type="inferred from homology"/>
<accession>A0A7X5UM96</accession>
<name>A0A7X5UM96_9PSEU</name>
<dbReference type="InterPro" id="IPR043129">
    <property type="entry name" value="ATPase_NBD"/>
</dbReference>
<evidence type="ECO:0000256" key="1">
    <source>
        <dbReference type="ARBA" id="ARBA00006479"/>
    </source>
</evidence>
<dbReference type="Pfam" id="PF00480">
    <property type="entry name" value="ROK"/>
    <property type="match status" value="1"/>
</dbReference>
<dbReference type="Proteomes" id="UP000545493">
    <property type="component" value="Unassembled WGS sequence"/>
</dbReference>
<dbReference type="SUPFAM" id="SSF53067">
    <property type="entry name" value="Actin-like ATPase domain"/>
    <property type="match status" value="1"/>
</dbReference>
<organism evidence="2 3">
    <name type="scientific">Saccharomonospora amisosensis</name>
    <dbReference type="NCBI Taxonomy" id="1128677"/>
    <lineage>
        <taxon>Bacteria</taxon>
        <taxon>Bacillati</taxon>
        <taxon>Actinomycetota</taxon>
        <taxon>Actinomycetes</taxon>
        <taxon>Pseudonocardiales</taxon>
        <taxon>Pseudonocardiaceae</taxon>
        <taxon>Saccharomonospora</taxon>
    </lineage>
</organism>
<protein>
    <submittedName>
        <fullName evidence="2">Biotin operon repressor</fullName>
    </submittedName>
</protein>